<protein>
    <submittedName>
        <fullName evidence="1">Uncharacterized protein</fullName>
    </submittedName>
</protein>
<comment type="caution">
    <text evidence="1">The sequence shown here is derived from an EMBL/GenBank/DDBJ whole genome shotgun (WGS) entry which is preliminary data.</text>
</comment>
<organism evidence="1 2">
    <name type="scientific">Terriglobus aquaticus</name>
    <dbReference type="NCBI Taxonomy" id="940139"/>
    <lineage>
        <taxon>Bacteria</taxon>
        <taxon>Pseudomonadati</taxon>
        <taxon>Acidobacteriota</taxon>
        <taxon>Terriglobia</taxon>
        <taxon>Terriglobales</taxon>
        <taxon>Acidobacteriaceae</taxon>
        <taxon>Terriglobus</taxon>
    </lineage>
</organism>
<dbReference type="EMBL" id="JBJYXY010000001">
    <property type="protein sequence ID" value="MFN2974316.1"/>
    <property type="molecule type" value="Genomic_DNA"/>
</dbReference>
<accession>A0ABW9KF89</accession>
<dbReference type="RefSeq" id="WP_263414117.1">
    <property type="nucleotide sequence ID" value="NZ_BAABBH010000001.1"/>
</dbReference>
<keyword evidence="2" id="KW-1185">Reference proteome</keyword>
<proteinExistence type="predicted"/>
<evidence type="ECO:0000313" key="2">
    <source>
        <dbReference type="Proteomes" id="UP001634747"/>
    </source>
</evidence>
<sequence>MQLNTVRAVVGYRSWLVAITVLLALAPELNAQQVVARGAFGKPAQVLDQTGQWSTPLQLASDSDVQIFMPDVSNPDWLKSNYDSYQNQGNYTLSLFTRYKRPDACRANQTAWGLGDAAHLNACATVGYRVHTVRIDPHSRSVILLQAAMTDQNGNVIPSLVEKRTAYRSWDQLDATSLSAVKKANDLVAAQMKSYYDRLNNPR</sequence>
<evidence type="ECO:0000313" key="1">
    <source>
        <dbReference type="EMBL" id="MFN2974316.1"/>
    </source>
</evidence>
<reference evidence="1 2" key="1">
    <citation type="submission" date="2024-12" db="EMBL/GenBank/DDBJ databases">
        <authorList>
            <person name="Lee Y."/>
        </authorList>
    </citation>
    <scope>NUCLEOTIDE SEQUENCE [LARGE SCALE GENOMIC DNA]</scope>
    <source>
        <strain evidence="1 2">03SUJ4</strain>
    </source>
</reference>
<name>A0ABW9KF89_9BACT</name>
<gene>
    <name evidence="1" type="ORF">ACK2TP_00935</name>
</gene>
<dbReference type="Proteomes" id="UP001634747">
    <property type="component" value="Unassembled WGS sequence"/>
</dbReference>